<dbReference type="EMBL" id="CP018221">
    <property type="protein sequence ID" value="API57916.1"/>
    <property type="molecule type" value="Genomic_DNA"/>
</dbReference>
<dbReference type="GO" id="GO:0006352">
    <property type="term" value="P:DNA-templated transcription initiation"/>
    <property type="evidence" value="ECO:0007669"/>
    <property type="project" value="InterPro"/>
</dbReference>
<dbReference type="SUPFAM" id="SSF88659">
    <property type="entry name" value="Sigma3 and sigma4 domains of RNA polymerase sigma factors"/>
    <property type="match status" value="1"/>
</dbReference>
<dbReference type="Pfam" id="PF04542">
    <property type="entry name" value="Sigma70_r2"/>
    <property type="match status" value="1"/>
</dbReference>
<accession>A0A1L3ZQL6</accession>
<dbReference type="InterPro" id="IPR013324">
    <property type="entry name" value="RNA_pol_sigma_r3/r4-like"/>
</dbReference>
<keyword evidence="8" id="KW-1185">Reference proteome</keyword>
<dbReference type="AlphaFoldDB" id="A0A1L3ZQL6"/>
<dbReference type="OrthoDB" id="9797134at2"/>
<feature type="domain" description="RNA polymerase sigma factor 70 region 4 type 2" evidence="6">
    <location>
        <begin position="105"/>
        <end position="155"/>
    </location>
</feature>
<dbReference type="InterPro" id="IPR013325">
    <property type="entry name" value="RNA_pol_sigma_r2"/>
</dbReference>
<dbReference type="InterPro" id="IPR013249">
    <property type="entry name" value="RNA_pol_sigma70_r4_t2"/>
</dbReference>
<evidence type="ECO:0000259" key="5">
    <source>
        <dbReference type="Pfam" id="PF04542"/>
    </source>
</evidence>
<evidence type="ECO:0000259" key="6">
    <source>
        <dbReference type="Pfam" id="PF08281"/>
    </source>
</evidence>
<dbReference type="Pfam" id="PF08281">
    <property type="entry name" value="Sigma70_r4_2"/>
    <property type="match status" value="1"/>
</dbReference>
<feature type="domain" description="RNA polymerase sigma-70 region 2" evidence="5">
    <location>
        <begin position="10"/>
        <end position="75"/>
    </location>
</feature>
<dbReference type="InterPro" id="IPR007627">
    <property type="entry name" value="RNA_pol_sigma70_r2"/>
</dbReference>
<dbReference type="CDD" id="cd06171">
    <property type="entry name" value="Sigma70_r4"/>
    <property type="match status" value="1"/>
</dbReference>
<evidence type="ECO:0000256" key="1">
    <source>
        <dbReference type="ARBA" id="ARBA00010641"/>
    </source>
</evidence>
<dbReference type="NCBIfam" id="TIGR02937">
    <property type="entry name" value="sigma70-ECF"/>
    <property type="match status" value="1"/>
</dbReference>
<keyword evidence="3" id="KW-0731">Sigma factor</keyword>
<dbReference type="InterPro" id="IPR014284">
    <property type="entry name" value="RNA_pol_sigma-70_dom"/>
</dbReference>
<dbReference type="GO" id="GO:0003677">
    <property type="term" value="F:DNA binding"/>
    <property type="evidence" value="ECO:0007669"/>
    <property type="project" value="InterPro"/>
</dbReference>
<sequence length="170" mass="18607">MEDFQSALVALLPRLRRFARALARDAADADDVVQSAVERALKARDQWQPGTRMDSWMFRIIRNTWIDEARSRGRRARVFAPEEDGLAVGADPSPNLEARADLSRAQAAMERLPAEQREAIALVLVEGLGYAEAADVLAIPIGTLTSRLLRGRAALVRALSGGETEAADEN</sequence>
<dbReference type="InterPro" id="IPR039425">
    <property type="entry name" value="RNA_pol_sigma-70-like"/>
</dbReference>
<dbReference type="GO" id="GO:0016987">
    <property type="term" value="F:sigma factor activity"/>
    <property type="evidence" value="ECO:0007669"/>
    <property type="project" value="UniProtKB-KW"/>
</dbReference>
<dbReference type="RefSeq" id="WP_072595492.1">
    <property type="nucleotide sequence ID" value="NZ_CP018221.1"/>
</dbReference>
<evidence type="ECO:0000313" key="7">
    <source>
        <dbReference type="EMBL" id="API57916.1"/>
    </source>
</evidence>
<evidence type="ECO:0000256" key="3">
    <source>
        <dbReference type="ARBA" id="ARBA00023082"/>
    </source>
</evidence>
<dbReference type="InterPro" id="IPR036388">
    <property type="entry name" value="WH-like_DNA-bd_sf"/>
</dbReference>
<dbReference type="Gene3D" id="1.10.1740.10">
    <property type="match status" value="1"/>
</dbReference>
<dbReference type="SUPFAM" id="SSF88946">
    <property type="entry name" value="Sigma2 domain of RNA polymerase sigma factors"/>
    <property type="match status" value="1"/>
</dbReference>
<protein>
    <submittedName>
        <fullName evidence="7">RNA polymerase subunit sigma-70</fullName>
    </submittedName>
</protein>
<dbReference type="KEGG" id="sphj:BSL82_00205"/>
<organism evidence="7 8">
    <name type="scientific">Tardibacter chloracetimidivorans</name>
    <dbReference type="NCBI Taxonomy" id="1921510"/>
    <lineage>
        <taxon>Bacteria</taxon>
        <taxon>Pseudomonadati</taxon>
        <taxon>Pseudomonadota</taxon>
        <taxon>Alphaproteobacteria</taxon>
        <taxon>Sphingomonadales</taxon>
        <taxon>Sphingomonadaceae</taxon>
        <taxon>Tardibacter</taxon>
    </lineage>
</organism>
<dbReference type="STRING" id="1921510.BSL82_00205"/>
<dbReference type="PANTHER" id="PTHR43133">
    <property type="entry name" value="RNA POLYMERASE ECF-TYPE SIGMA FACTO"/>
    <property type="match status" value="1"/>
</dbReference>
<evidence type="ECO:0000256" key="2">
    <source>
        <dbReference type="ARBA" id="ARBA00023015"/>
    </source>
</evidence>
<gene>
    <name evidence="7" type="ORF">BSL82_00205</name>
</gene>
<evidence type="ECO:0000313" key="8">
    <source>
        <dbReference type="Proteomes" id="UP000182063"/>
    </source>
</evidence>
<comment type="similarity">
    <text evidence="1">Belongs to the sigma-70 factor family. ECF subfamily.</text>
</comment>
<dbReference type="PANTHER" id="PTHR43133:SF25">
    <property type="entry name" value="RNA POLYMERASE SIGMA FACTOR RFAY-RELATED"/>
    <property type="match status" value="1"/>
</dbReference>
<proteinExistence type="inferred from homology"/>
<keyword evidence="2" id="KW-0805">Transcription regulation</keyword>
<dbReference type="Proteomes" id="UP000182063">
    <property type="component" value="Chromosome"/>
</dbReference>
<reference evidence="8" key="1">
    <citation type="submission" date="2016-11" db="EMBL/GenBank/DDBJ databases">
        <title>Complete Genome Sequence of alachlor-degrading Sphingomonas sp. strain JJ-A5.</title>
        <authorList>
            <person name="Lee H."/>
            <person name="Ka J.-O."/>
        </authorList>
    </citation>
    <scope>NUCLEOTIDE SEQUENCE [LARGE SCALE GENOMIC DNA]</scope>
    <source>
        <strain evidence="8">JJ-A5</strain>
    </source>
</reference>
<keyword evidence="4" id="KW-0804">Transcription</keyword>
<name>A0A1L3ZQL6_9SPHN</name>
<evidence type="ECO:0000256" key="4">
    <source>
        <dbReference type="ARBA" id="ARBA00023163"/>
    </source>
</evidence>
<dbReference type="Gene3D" id="1.10.10.10">
    <property type="entry name" value="Winged helix-like DNA-binding domain superfamily/Winged helix DNA-binding domain"/>
    <property type="match status" value="1"/>
</dbReference>